<dbReference type="PANTHER" id="PTHR43885:SF1">
    <property type="entry name" value="SUPERFAMILY HYDROLASE, PUTATIVE (AFU_ORTHOLOGUE AFUA_4G13290)-RELATED"/>
    <property type="match status" value="1"/>
</dbReference>
<dbReference type="NCBIfam" id="TIGR01549">
    <property type="entry name" value="HAD-SF-IA-v1"/>
    <property type="match status" value="1"/>
</dbReference>
<dbReference type="InterPro" id="IPR006439">
    <property type="entry name" value="HAD-SF_hydro_IA"/>
</dbReference>
<dbReference type="Gene3D" id="3.40.50.1000">
    <property type="entry name" value="HAD superfamily/HAD-like"/>
    <property type="match status" value="1"/>
</dbReference>
<gene>
    <name evidence="1" type="ORF">CLV83_1709</name>
</gene>
<dbReference type="SUPFAM" id="SSF56784">
    <property type="entry name" value="HAD-like"/>
    <property type="match status" value="1"/>
</dbReference>
<dbReference type="Pfam" id="PF13419">
    <property type="entry name" value="HAD_2"/>
    <property type="match status" value="1"/>
</dbReference>
<comment type="caution">
    <text evidence="1">The sequence shown here is derived from an EMBL/GenBank/DDBJ whole genome shotgun (WGS) entry which is preliminary data.</text>
</comment>
<dbReference type="InterPro" id="IPR041492">
    <property type="entry name" value="HAD_2"/>
</dbReference>
<keyword evidence="1" id="KW-0378">Hydrolase</keyword>
<proteinExistence type="predicted"/>
<dbReference type="InterPro" id="IPR023214">
    <property type="entry name" value="HAD_sf"/>
</dbReference>
<keyword evidence="2" id="KW-1185">Reference proteome</keyword>
<dbReference type="EMBL" id="SMFU01000007">
    <property type="protein sequence ID" value="TCK09599.1"/>
    <property type="molecule type" value="Genomic_DNA"/>
</dbReference>
<evidence type="ECO:0000313" key="1">
    <source>
        <dbReference type="EMBL" id="TCK09599.1"/>
    </source>
</evidence>
<evidence type="ECO:0000313" key="2">
    <source>
        <dbReference type="Proteomes" id="UP000294546"/>
    </source>
</evidence>
<dbReference type="AlphaFoldDB" id="A0A4R1GTJ0"/>
<dbReference type="SFLD" id="SFLDG01129">
    <property type="entry name" value="C1.5:_HAD__Beta-PGM__Phosphata"/>
    <property type="match status" value="1"/>
</dbReference>
<dbReference type="Gene3D" id="1.10.260.80">
    <property type="match status" value="1"/>
</dbReference>
<reference evidence="1 2" key="1">
    <citation type="submission" date="2019-03" db="EMBL/GenBank/DDBJ databases">
        <title>Genomic Encyclopedia of Archaeal and Bacterial Type Strains, Phase II (KMG-II): from individual species to whole genera.</title>
        <authorList>
            <person name="Goeker M."/>
        </authorList>
    </citation>
    <scope>NUCLEOTIDE SEQUENCE [LARGE SCALE GENOMIC DNA]</scope>
    <source>
        <strain evidence="1 2">DSM 27697</strain>
    </source>
</reference>
<dbReference type="PANTHER" id="PTHR43885">
    <property type="entry name" value="HALOACID DEHALOGENASE-LIKE HYDROLASE"/>
    <property type="match status" value="1"/>
</dbReference>
<dbReference type="SFLD" id="SFLDS00003">
    <property type="entry name" value="Haloacid_Dehalogenase"/>
    <property type="match status" value="1"/>
</dbReference>
<sequence length="197" mass="22316">MTDLLERRFWVFDLDGTLTRPVHDFAHIRRELGLEPDADILSTLGALPSPEKEREFERLDELELFYAAKTEPATSVVELLMRLSDRGCRLGILTRNSQPVAIRSLRAINALEFFNPEDVLGRDEARPKPDPEGIQTLLDRWQATPDQAVMVGDFRYDLEAGRTCGTATVHVDHGVHPGWPELTDLRVTCLSQLVEKL</sequence>
<dbReference type="GO" id="GO:0016787">
    <property type="term" value="F:hydrolase activity"/>
    <property type="evidence" value="ECO:0007669"/>
    <property type="project" value="UniProtKB-KW"/>
</dbReference>
<dbReference type="RefSeq" id="WP_243642321.1">
    <property type="nucleotide sequence ID" value="NZ_SMFU01000007.1"/>
</dbReference>
<dbReference type="Proteomes" id="UP000294546">
    <property type="component" value="Unassembled WGS sequence"/>
</dbReference>
<protein>
    <submittedName>
        <fullName evidence="1">HAD superfamily hydrolase (TIGR01509 family)/HAD superfamily hydrolase (TIGR01549 family)</fullName>
    </submittedName>
</protein>
<name>A0A4R1GTJ0_9GAMM</name>
<dbReference type="InterPro" id="IPR036412">
    <property type="entry name" value="HAD-like_sf"/>
</dbReference>
<dbReference type="NCBIfam" id="TIGR01509">
    <property type="entry name" value="HAD-SF-IA-v3"/>
    <property type="match status" value="1"/>
</dbReference>
<accession>A0A4R1GTJ0</accession>
<organism evidence="1 2">
    <name type="scientific">Marinobacterium mangrovicola</name>
    <dbReference type="NCBI Taxonomy" id="1476959"/>
    <lineage>
        <taxon>Bacteria</taxon>
        <taxon>Pseudomonadati</taxon>
        <taxon>Pseudomonadota</taxon>
        <taxon>Gammaproteobacteria</taxon>
        <taxon>Oceanospirillales</taxon>
        <taxon>Oceanospirillaceae</taxon>
        <taxon>Marinobacterium</taxon>
    </lineage>
</organism>